<sequence length="41" mass="4748">MFDVDDVFEGFSIWLNMWARAAFVFARALDDTSELFARGDD</sequence>
<dbReference type="Proteomes" id="UP000238169">
    <property type="component" value="Unassembled WGS sequence"/>
</dbReference>
<accession>A0A2U3I8I5</accession>
<protein>
    <submittedName>
        <fullName evidence="1">Uncharacterized protein</fullName>
    </submittedName>
</protein>
<dbReference type="RefSeq" id="WP_281261818.1">
    <property type="nucleotide sequence ID" value="NZ_OGTP01000013.1"/>
</dbReference>
<evidence type="ECO:0000313" key="1">
    <source>
        <dbReference type="EMBL" id="SPB16513.1"/>
    </source>
</evidence>
<keyword evidence="2" id="KW-1185">Reference proteome</keyword>
<gene>
    <name evidence="1" type="ORF">NOV72_03712</name>
</gene>
<evidence type="ECO:0000313" key="2">
    <source>
        <dbReference type="Proteomes" id="UP000238169"/>
    </source>
</evidence>
<organism evidence="1 2">
    <name type="scientific">Caballeronia novacaledonica</name>
    <dbReference type="NCBI Taxonomy" id="1544861"/>
    <lineage>
        <taxon>Bacteria</taxon>
        <taxon>Pseudomonadati</taxon>
        <taxon>Pseudomonadota</taxon>
        <taxon>Betaproteobacteria</taxon>
        <taxon>Burkholderiales</taxon>
        <taxon>Burkholderiaceae</taxon>
        <taxon>Caballeronia</taxon>
    </lineage>
</organism>
<proteinExistence type="predicted"/>
<dbReference type="AlphaFoldDB" id="A0A2U3I8I5"/>
<name>A0A2U3I8I5_9BURK</name>
<dbReference type="EMBL" id="OGTP01000013">
    <property type="protein sequence ID" value="SPB16513.1"/>
    <property type="molecule type" value="Genomic_DNA"/>
</dbReference>
<reference evidence="2" key="1">
    <citation type="submission" date="2018-01" db="EMBL/GenBank/DDBJ databases">
        <authorList>
            <person name="Peeters C."/>
        </authorList>
    </citation>
    <scope>NUCLEOTIDE SEQUENCE [LARGE SCALE GENOMIC DNA]</scope>
</reference>